<evidence type="ECO:0000313" key="1">
    <source>
        <dbReference type="EMBL" id="KAK3580472.1"/>
    </source>
</evidence>
<dbReference type="EMBL" id="JAEAOA010000114">
    <property type="protein sequence ID" value="KAK3580472.1"/>
    <property type="molecule type" value="Genomic_DNA"/>
</dbReference>
<keyword evidence="2" id="KW-1185">Reference proteome</keyword>
<reference evidence="1" key="2">
    <citation type="journal article" date="2021" name="Genome Biol. Evol.">
        <title>Developing a high-quality reference genome for a parasitic bivalve with doubly uniparental inheritance (Bivalvia: Unionida).</title>
        <authorList>
            <person name="Smith C.H."/>
        </authorList>
    </citation>
    <scope>NUCLEOTIDE SEQUENCE</scope>
    <source>
        <strain evidence="1">CHS0354</strain>
        <tissue evidence="1">Mantle</tissue>
    </source>
</reference>
<organism evidence="1 2">
    <name type="scientific">Potamilus streckersoni</name>
    <dbReference type="NCBI Taxonomy" id="2493646"/>
    <lineage>
        <taxon>Eukaryota</taxon>
        <taxon>Metazoa</taxon>
        <taxon>Spiralia</taxon>
        <taxon>Lophotrochozoa</taxon>
        <taxon>Mollusca</taxon>
        <taxon>Bivalvia</taxon>
        <taxon>Autobranchia</taxon>
        <taxon>Heteroconchia</taxon>
        <taxon>Palaeoheterodonta</taxon>
        <taxon>Unionida</taxon>
        <taxon>Unionoidea</taxon>
        <taxon>Unionidae</taxon>
        <taxon>Ambleminae</taxon>
        <taxon>Lampsilini</taxon>
        <taxon>Potamilus</taxon>
    </lineage>
</organism>
<protein>
    <submittedName>
        <fullName evidence="1">Uncharacterized protein</fullName>
    </submittedName>
</protein>
<gene>
    <name evidence="1" type="ORF">CHS0354_001073</name>
</gene>
<dbReference type="AlphaFoldDB" id="A0AAE0VKR9"/>
<reference evidence="1" key="1">
    <citation type="journal article" date="2021" name="Genome Biol. Evol.">
        <title>A High-Quality Reference Genome for a Parasitic Bivalve with Doubly Uniparental Inheritance (Bivalvia: Unionida).</title>
        <authorList>
            <person name="Smith C.H."/>
        </authorList>
    </citation>
    <scope>NUCLEOTIDE SEQUENCE</scope>
    <source>
        <strain evidence="1">CHS0354</strain>
    </source>
</reference>
<comment type="caution">
    <text evidence="1">The sequence shown here is derived from an EMBL/GenBank/DDBJ whole genome shotgun (WGS) entry which is preliminary data.</text>
</comment>
<evidence type="ECO:0000313" key="2">
    <source>
        <dbReference type="Proteomes" id="UP001195483"/>
    </source>
</evidence>
<accession>A0AAE0VKR9</accession>
<reference evidence="1" key="3">
    <citation type="submission" date="2023-05" db="EMBL/GenBank/DDBJ databases">
        <authorList>
            <person name="Smith C.H."/>
        </authorList>
    </citation>
    <scope>NUCLEOTIDE SEQUENCE</scope>
    <source>
        <strain evidence="1">CHS0354</strain>
        <tissue evidence="1">Mantle</tissue>
    </source>
</reference>
<dbReference type="Proteomes" id="UP001195483">
    <property type="component" value="Unassembled WGS sequence"/>
</dbReference>
<proteinExistence type="predicted"/>
<sequence length="130" mass="13995">MAGFGIDLTFNDSADETLVNIADETSVRTVYWAEVAGFDETAVDLFDETATEGIIRIAVEGLVDESSVAGGDAGALNLRVVLLQFKSSHTDILLTTAFHTDGVSEVFSDFIEIVFTTARIRTEIICTLPS</sequence>
<name>A0AAE0VKR9_9BIVA</name>